<dbReference type="CDD" id="cd04647">
    <property type="entry name" value="LbH_MAT_like"/>
    <property type="match status" value="1"/>
</dbReference>
<gene>
    <name evidence="1" type="ORF">K4H28_07385</name>
</gene>
<evidence type="ECO:0000313" key="2">
    <source>
        <dbReference type="Proteomes" id="UP000825679"/>
    </source>
</evidence>
<dbReference type="InterPro" id="IPR001451">
    <property type="entry name" value="Hexapep"/>
</dbReference>
<dbReference type="Proteomes" id="UP000825679">
    <property type="component" value="Chromosome"/>
</dbReference>
<organism evidence="1 2">
    <name type="scientific">Deefgea tanakiae</name>
    <dbReference type="NCBI Taxonomy" id="2865840"/>
    <lineage>
        <taxon>Bacteria</taxon>
        <taxon>Pseudomonadati</taxon>
        <taxon>Pseudomonadota</taxon>
        <taxon>Betaproteobacteria</taxon>
        <taxon>Neisseriales</taxon>
        <taxon>Chitinibacteraceae</taxon>
        <taxon>Deefgea</taxon>
    </lineage>
</organism>
<dbReference type="Gene3D" id="2.160.10.10">
    <property type="entry name" value="Hexapeptide repeat proteins"/>
    <property type="match status" value="1"/>
</dbReference>
<dbReference type="InterPro" id="IPR051159">
    <property type="entry name" value="Hexapeptide_acetyltransf"/>
</dbReference>
<name>A0ABX8Z9G3_9NEIS</name>
<dbReference type="PANTHER" id="PTHR23416">
    <property type="entry name" value="SIALIC ACID SYNTHASE-RELATED"/>
    <property type="match status" value="1"/>
</dbReference>
<reference evidence="1 2" key="1">
    <citation type="submission" date="2021-08" db="EMBL/GenBank/DDBJ databases">
        <title>complete genome sequencing of Deefgea sp. D25.</title>
        <authorList>
            <person name="Bae J.-W."/>
            <person name="Gim D.-H."/>
        </authorList>
    </citation>
    <scope>NUCLEOTIDE SEQUENCE [LARGE SCALE GENOMIC DNA]</scope>
    <source>
        <strain evidence="1 2">D25</strain>
    </source>
</reference>
<accession>A0ABX8Z9G3</accession>
<dbReference type="GO" id="GO:0016746">
    <property type="term" value="F:acyltransferase activity"/>
    <property type="evidence" value="ECO:0007669"/>
    <property type="project" value="UniProtKB-KW"/>
</dbReference>
<evidence type="ECO:0000313" key="1">
    <source>
        <dbReference type="EMBL" id="QZA79209.1"/>
    </source>
</evidence>
<dbReference type="RefSeq" id="WP_221007728.1">
    <property type="nucleotide sequence ID" value="NZ_CP081150.1"/>
</dbReference>
<dbReference type="Pfam" id="PF00132">
    <property type="entry name" value="Hexapep"/>
    <property type="match status" value="1"/>
</dbReference>
<dbReference type="SUPFAM" id="SSF51161">
    <property type="entry name" value="Trimeric LpxA-like enzymes"/>
    <property type="match status" value="1"/>
</dbReference>
<protein>
    <submittedName>
        <fullName evidence="1">Acyltransferase</fullName>
    </submittedName>
</protein>
<dbReference type="InterPro" id="IPR011004">
    <property type="entry name" value="Trimer_LpxA-like_sf"/>
</dbReference>
<proteinExistence type="predicted"/>
<keyword evidence="1" id="KW-0808">Transferase</keyword>
<dbReference type="EMBL" id="CP081150">
    <property type="protein sequence ID" value="QZA79209.1"/>
    <property type="molecule type" value="Genomic_DNA"/>
</dbReference>
<sequence length="162" mass="17310">MIEIHAEARVSHMADIEDSVRGSRICIAAGVVIDSFVKIKPAGGTGDIFVGENSIINSGCVLYTGNGIWIGRDVAIAANCTFAPVNHAYQDKKQLIRQQRFLPSKGGVRVEDDVWIGANCVLLDGAILRQGCVIGAGATIRGELDAYGVYVGNPLRKIGERK</sequence>
<keyword evidence="2" id="KW-1185">Reference proteome</keyword>
<keyword evidence="1" id="KW-0012">Acyltransferase</keyword>